<reference evidence="2" key="1">
    <citation type="journal article" date="2020" name="Biotechnol. Biofuels">
        <title>New insights from the biogas microbiome by comprehensive genome-resolved metagenomics of nearly 1600 species originating from multiple anaerobic digesters.</title>
        <authorList>
            <person name="Campanaro S."/>
            <person name="Treu L."/>
            <person name="Rodriguez-R L.M."/>
            <person name="Kovalovszki A."/>
            <person name="Ziels R.M."/>
            <person name="Maus I."/>
            <person name="Zhu X."/>
            <person name="Kougias P.G."/>
            <person name="Basile A."/>
            <person name="Luo G."/>
            <person name="Schluter A."/>
            <person name="Konstantinidis K.T."/>
            <person name="Angelidaki I."/>
        </authorList>
    </citation>
    <scope>NUCLEOTIDE SEQUENCE</scope>
    <source>
        <strain evidence="2">AS06rmzACSIP_7</strain>
    </source>
</reference>
<evidence type="ECO:0000313" key="2">
    <source>
        <dbReference type="EMBL" id="NLW35253.1"/>
    </source>
</evidence>
<dbReference type="SUPFAM" id="SSF53335">
    <property type="entry name" value="S-adenosyl-L-methionine-dependent methyltransferases"/>
    <property type="match status" value="1"/>
</dbReference>
<dbReference type="PANTHER" id="PTHR43861:SF1">
    <property type="entry name" value="TRANS-ACONITATE 2-METHYLTRANSFERASE"/>
    <property type="match status" value="1"/>
</dbReference>
<keyword evidence="2" id="KW-0489">Methyltransferase</keyword>
<keyword evidence="2" id="KW-0808">Transferase</keyword>
<proteinExistence type="predicted"/>
<gene>
    <name evidence="2" type="ORF">GXY80_07205</name>
</gene>
<accession>A0A971S0P9</accession>
<evidence type="ECO:0000259" key="1">
    <source>
        <dbReference type="Pfam" id="PF13847"/>
    </source>
</evidence>
<reference evidence="2" key="2">
    <citation type="submission" date="2020-01" db="EMBL/GenBank/DDBJ databases">
        <authorList>
            <person name="Campanaro S."/>
        </authorList>
    </citation>
    <scope>NUCLEOTIDE SEQUENCE</scope>
    <source>
        <strain evidence="2">AS06rmzACSIP_7</strain>
    </source>
</reference>
<dbReference type="GO" id="GO:0032259">
    <property type="term" value="P:methylation"/>
    <property type="evidence" value="ECO:0007669"/>
    <property type="project" value="UniProtKB-KW"/>
</dbReference>
<dbReference type="InterPro" id="IPR029063">
    <property type="entry name" value="SAM-dependent_MTases_sf"/>
</dbReference>
<dbReference type="EMBL" id="JAAYEE010000116">
    <property type="protein sequence ID" value="NLW35253.1"/>
    <property type="molecule type" value="Genomic_DNA"/>
</dbReference>
<evidence type="ECO:0000313" key="3">
    <source>
        <dbReference type="Proteomes" id="UP000777265"/>
    </source>
</evidence>
<comment type="caution">
    <text evidence="2">The sequence shown here is derived from an EMBL/GenBank/DDBJ whole genome shotgun (WGS) entry which is preliminary data.</text>
</comment>
<dbReference type="AlphaFoldDB" id="A0A971S0P9"/>
<dbReference type="Pfam" id="PF13847">
    <property type="entry name" value="Methyltransf_31"/>
    <property type="match status" value="1"/>
</dbReference>
<organism evidence="2 3">
    <name type="scientific">Syntrophorhabdus aromaticivorans</name>
    <dbReference type="NCBI Taxonomy" id="328301"/>
    <lineage>
        <taxon>Bacteria</taxon>
        <taxon>Pseudomonadati</taxon>
        <taxon>Thermodesulfobacteriota</taxon>
        <taxon>Syntrophorhabdia</taxon>
        <taxon>Syntrophorhabdales</taxon>
        <taxon>Syntrophorhabdaceae</taxon>
        <taxon>Syntrophorhabdus</taxon>
    </lineage>
</organism>
<protein>
    <submittedName>
        <fullName evidence="2">Methyltransferase domain-containing protein</fullName>
    </submittedName>
</protein>
<dbReference type="CDD" id="cd02440">
    <property type="entry name" value="AdoMet_MTases"/>
    <property type="match status" value="1"/>
</dbReference>
<dbReference type="Gene3D" id="3.40.50.150">
    <property type="entry name" value="Vaccinia Virus protein VP39"/>
    <property type="match status" value="1"/>
</dbReference>
<dbReference type="Proteomes" id="UP000777265">
    <property type="component" value="Unassembled WGS sequence"/>
</dbReference>
<sequence>MDAWDAEDYYENSSEQQKWGFELLDKLSPEGNERILDLGCGDGRITADMARRVPQGSVVGFDKSERMITFARRHFSEESFPNLTFKIKDAREMDFDGEFDVVFSNAVLHWIHDPLLVLKGIKRSLKPGGRVLAQMGGKGNAAGILTVLGGIVTGREWSEYFVGLTAPYAFFDMEEYRGWLYRAGLTVKRIELIPKYMAHAGKEGLSAWIRTTWLPYTTRVPEGLRSAFINEIAERYIGAQGLGLHDTIPVKMVRLEFEAENR</sequence>
<dbReference type="PANTHER" id="PTHR43861">
    <property type="entry name" value="TRANS-ACONITATE 2-METHYLTRANSFERASE-RELATED"/>
    <property type="match status" value="1"/>
</dbReference>
<dbReference type="GO" id="GO:0008168">
    <property type="term" value="F:methyltransferase activity"/>
    <property type="evidence" value="ECO:0007669"/>
    <property type="project" value="UniProtKB-KW"/>
</dbReference>
<feature type="domain" description="Methyltransferase" evidence="1">
    <location>
        <begin position="31"/>
        <end position="134"/>
    </location>
</feature>
<dbReference type="InterPro" id="IPR025714">
    <property type="entry name" value="Methyltranfer_dom"/>
</dbReference>
<name>A0A971S0P9_9BACT</name>